<dbReference type="Pfam" id="PF01990">
    <property type="entry name" value="ATP-synt_F"/>
    <property type="match status" value="1"/>
</dbReference>
<dbReference type="Proteomes" id="UP001162734">
    <property type="component" value="Chromosome"/>
</dbReference>
<dbReference type="EMBL" id="AP025592">
    <property type="protein sequence ID" value="BDG08176.1"/>
    <property type="molecule type" value="Genomic_DNA"/>
</dbReference>
<dbReference type="SUPFAM" id="SSF159468">
    <property type="entry name" value="AtpF-like"/>
    <property type="match status" value="1"/>
</dbReference>
<dbReference type="InterPro" id="IPR008218">
    <property type="entry name" value="ATPase_V1-cplx_f_g_su"/>
</dbReference>
<sequence>MAELGQGAAGATAAPRRADRIVAVAVRPGEGLGFRLAGVEVVEVGPGEEAAKLRAFLSRPEMGVVAVEERVVAEVPEPVLKRLSERPVPVLLPFSLPRGGAGEGPGQAYAAALVRRAIGYQVKLSGRARP</sequence>
<evidence type="ECO:0000313" key="4">
    <source>
        <dbReference type="EMBL" id="BDG08176.1"/>
    </source>
</evidence>
<proteinExistence type="inferred from homology"/>
<evidence type="ECO:0000256" key="1">
    <source>
        <dbReference type="ARBA" id="ARBA00010148"/>
    </source>
</evidence>
<keyword evidence="2" id="KW-0813">Transport</keyword>
<comment type="similarity">
    <text evidence="1">Belongs to the V-ATPase F subunit family.</text>
</comment>
<dbReference type="RefSeq" id="WP_248345359.1">
    <property type="nucleotide sequence ID" value="NZ_AP025592.1"/>
</dbReference>
<name>A0ABN6N576_9BACT</name>
<evidence type="ECO:0000313" key="5">
    <source>
        <dbReference type="Proteomes" id="UP001162734"/>
    </source>
</evidence>
<gene>
    <name evidence="4" type="ORF">AMPC_12890</name>
</gene>
<evidence type="ECO:0000256" key="3">
    <source>
        <dbReference type="ARBA" id="ARBA00023065"/>
    </source>
</evidence>
<evidence type="ECO:0000256" key="2">
    <source>
        <dbReference type="ARBA" id="ARBA00022448"/>
    </source>
</evidence>
<reference evidence="5" key="1">
    <citation type="journal article" date="2022" name="Int. J. Syst. Evol. Microbiol.">
        <title>Anaeromyxobacter oryzae sp. nov., Anaeromyxobacter diazotrophicus sp. nov. and Anaeromyxobacter paludicola sp. nov., isolated from paddy soils.</title>
        <authorList>
            <person name="Itoh H."/>
            <person name="Xu Z."/>
            <person name="Mise K."/>
            <person name="Masuda Y."/>
            <person name="Ushijima N."/>
            <person name="Hayakawa C."/>
            <person name="Shiratori Y."/>
            <person name="Senoo K."/>
        </authorList>
    </citation>
    <scope>NUCLEOTIDE SEQUENCE [LARGE SCALE GENOMIC DNA]</scope>
    <source>
        <strain evidence="5">Red630</strain>
    </source>
</reference>
<dbReference type="InterPro" id="IPR036906">
    <property type="entry name" value="ATPase_V1_fsu_sf"/>
</dbReference>
<dbReference type="Gene3D" id="3.40.50.10580">
    <property type="entry name" value="ATPase, V1 complex, subunit F"/>
    <property type="match status" value="1"/>
</dbReference>
<organism evidence="4 5">
    <name type="scientific">Anaeromyxobacter paludicola</name>
    <dbReference type="NCBI Taxonomy" id="2918171"/>
    <lineage>
        <taxon>Bacteria</taxon>
        <taxon>Pseudomonadati</taxon>
        <taxon>Myxococcota</taxon>
        <taxon>Myxococcia</taxon>
        <taxon>Myxococcales</taxon>
        <taxon>Cystobacterineae</taxon>
        <taxon>Anaeromyxobacteraceae</taxon>
        <taxon>Anaeromyxobacter</taxon>
    </lineage>
</organism>
<accession>A0ABN6N576</accession>
<evidence type="ECO:0008006" key="6">
    <source>
        <dbReference type="Google" id="ProtNLM"/>
    </source>
</evidence>
<protein>
    <recommendedName>
        <fullName evidence="6">Vacuolar H+transporting two-sector ATPase F subunit</fullName>
    </recommendedName>
</protein>
<keyword evidence="3" id="KW-0406">Ion transport</keyword>
<keyword evidence="5" id="KW-1185">Reference proteome</keyword>